<dbReference type="SMR" id="A0A373F4G4"/>
<reference evidence="1 2" key="1">
    <citation type="submission" date="2018-06" db="EMBL/GenBank/DDBJ databases">
        <authorList>
            <consortium name="Pathogen Informatics"/>
            <person name="Doyle S."/>
        </authorList>
    </citation>
    <scope>NUCLEOTIDE SEQUENCE [LARGE SCALE GENOMIC DNA]</scope>
    <source>
        <strain evidence="1 2">NCTC10429</strain>
    </source>
</reference>
<protein>
    <submittedName>
        <fullName evidence="1">CP4-57 prophage protein</fullName>
    </submittedName>
</protein>
<dbReference type="AlphaFoldDB" id="A0A373F4G4"/>
<dbReference type="RefSeq" id="WP_000461704.1">
    <property type="nucleotide sequence ID" value="NZ_AP036058.1"/>
</dbReference>
<sequence>MFEITGINVSGALKAVVMATGFENPLSSVNEIETKLSALLGSETTGEILFDLLCANGPEWNRFVTLEMKYGRIMLDTAKIIDEQDVPTHILSKLTFTLRNHPEYLEASVLSPDDVRQVLSMDF</sequence>
<proteinExistence type="predicted"/>
<dbReference type="Pfam" id="PF15933">
    <property type="entry name" value="RnlB_antitoxin"/>
    <property type="match status" value="1"/>
</dbReference>
<dbReference type="EMBL" id="UGEX01000001">
    <property type="protein sequence ID" value="STL84932.1"/>
    <property type="molecule type" value="Genomic_DNA"/>
</dbReference>
<evidence type="ECO:0000313" key="2">
    <source>
        <dbReference type="Proteomes" id="UP000254088"/>
    </source>
</evidence>
<name>A0A373F4G4_ECOLX</name>
<dbReference type="InterPro" id="IPR031834">
    <property type="entry name" value="RnlB/LsoB_antitoxin"/>
</dbReference>
<evidence type="ECO:0000313" key="1">
    <source>
        <dbReference type="EMBL" id="STL84932.1"/>
    </source>
</evidence>
<gene>
    <name evidence="1" type="primary">yfjO</name>
    <name evidence="1" type="ORF">NCTC10429_01958</name>
</gene>
<dbReference type="Proteomes" id="UP000254088">
    <property type="component" value="Unassembled WGS sequence"/>
</dbReference>
<dbReference type="OMA" id="CSNGFEW"/>
<accession>A0A373F4G4</accession>
<organism evidence="1 2">
    <name type="scientific">Escherichia coli</name>
    <dbReference type="NCBI Taxonomy" id="562"/>
    <lineage>
        <taxon>Bacteria</taxon>
        <taxon>Pseudomonadati</taxon>
        <taxon>Pseudomonadota</taxon>
        <taxon>Gammaproteobacteria</taxon>
        <taxon>Enterobacterales</taxon>
        <taxon>Enterobacteriaceae</taxon>
        <taxon>Escherichia</taxon>
    </lineage>
</organism>